<dbReference type="SUPFAM" id="SSF102114">
    <property type="entry name" value="Radical SAM enzymes"/>
    <property type="match status" value="1"/>
</dbReference>
<dbReference type="SFLD" id="SFLDG01082">
    <property type="entry name" value="B12-binding_domain_containing"/>
    <property type="match status" value="1"/>
</dbReference>
<proteinExistence type="predicted"/>
<dbReference type="CDD" id="cd01335">
    <property type="entry name" value="Radical_SAM"/>
    <property type="match status" value="1"/>
</dbReference>
<name>A0A9D2QJ28_9FIRM</name>
<evidence type="ECO:0000259" key="1">
    <source>
        <dbReference type="PROSITE" id="PS51918"/>
    </source>
</evidence>
<accession>A0A9D2QJ28</accession>
<dbReference type="GO" id="GO:0051536">
    <property type="term" value="F:iron-sulfur cluster binding"/>
    <property type="evidence" value="ECO:0007669"/>
    <property type="project" value="InterPro"/>
</dbReference>
<protein>
    <submittedName>
        <fullName evidence="2">TIGR03960 family B12-binding radical SAM protein</fullName>
    </submittedName>
</protein>
<evidence type="ECO:0000313" key="3">
    <source>
        <dbReference type="Proteomes" id="UP000823922"/>
    </source>
</evidence>
<dbReference type="Gene3D" id="3.80.30.20">
    <property type="entry name" value="tm_1862 like domain"/>
    <property type="match status" value="1"/>
</dbReference>
<gene>
    <name evidence="2" type="ORF">H9926_10670</name>
</gene>
<feature type="domain" description="Radical SAM core" evidence="1">
    <location>
        <begin position="255"/>
        <end position="495"/>
    </location>
</feature>
<dbReference type="PANTHER" id="PTHR42731:SF1">
    <property type="entry name" value="RADICAL SAM DOMAIN PROTEIN"/>
    <property type="match status" value="1"/>
</dbReference>
<dbReference type="AlphaFoldDB" id="A0A9D2QJ28"/>
<dbReference type="InterPro" id="IPR006638">
    <property type="entry name" value="Elp3/MiaA/NifB-like_rSAM"/>
</dbReference>
<dbReference type="SMART" id="SM00729">
    <property type="entry name" value="Elp3"/>
    <property type="match status" value="1"/>
</dbReference>
<dbReference type="InterPro" id="IPR058240">
    <property type="entry name" value="rSAM_sf"/>
</dbReference>
<dbReference type="InterPro" id="IPR023862">
    <property type="entry name" value="CHP03960_rSAM"/>
</dbReference>
<sequence length="661" mass="75722">MRKLALSDEILLEIEKPARYIGGEVNSVMKDPEKVKTRFAMCFPDVYEIGMSHLGIQILYDMFNSWDDVWCERVYSPWVDLDKIMRERHIPLFALESQDPVKDFDFLGITIQYEMCYTNILQILDLSGIPLLSTDRGKDDPIVIGGGPCTYNPEPIADFFDLFYIGEGETIYRQLLDLYQEYKKDGRTRREFLIEAAKIPGIYAPSLYEVSYHEDGTIASFTPSVEGIPEKIVKQIQMDLTDTYYPKKPVVPFMKITQDRVTLEIQRGCIRGCRFCQAGQLYRPVRERNIDMLKEYAVDMLEGTGQEEITLSSLSSSDYSHLEELVTFLMDTCREKMVNISLPSLRIDAFSLDIMGKVQDVKKSSLTFAPEAGSQRLRDVINKGLTEEVILKGAAMAFEGGWTRVKLYFMLGLPTETEEDIRGIAELCNKIAATFFETVPKEKRTGQIQIVASTSFFIPKPFTPFQWAAMNTAEEFLDKARLTRQAVHEQLNQKRIKYNWHEADVSVMEGVFARGDRRLSRVIRIAYERGCIYDSWGEHFHNDIWMDCFEKCGLDVGFYTTRERSLDEIFPWDFLDCGVTKEFLKREWQRALDGVVTPNCKQQCQGCGAARFGGGICYEKRNADGVIEDGSAQTLLEYAARHQHQEEGGGESHRLSPGNLR</sequence>
<evidence type="ECO:0000313" key="2">
    <source>
        <dbReference type="EMBL" id="HJC88464.1"/>
    </source>
</evidence>
<reference evidence="2" key="1">
    <citation type="journal article" date="2021" name="PeerJ">
        <title>Extensive microbial diversity within the chicken gut microbiome revealed by metagenomics and culture.</title>
        <authorList>
            <person name="Gilroy R."/>
            <person name="Ravi A."/>
            <person name="Getino M."/>
            <person name="Pursley I."/>
            <person name="Horton D.L."/>
            <person name="Alikhan N.F."/>
            <person name="Baker D."/>
            <person name="Gharbi K."/>
            <person name="Hall N."/>
            <person name="Watson M."/>
            <person name="Adriaenssens E.M."/>
            <person name="Foster-Nyarko E."/>
            <person name="Jarju S."/>
            <person name="Secka A."/>
            <person name="Antonio M."/>
            <person name="Oren A."/>
            <person name="Chaudhuri R.R."/>
            <person name="La Ragione R."/>
            <person name="Hildebrand F."/>
            <person name="Pallen M.J."/>
        </authorList>
    </citation>
    <scope>NUCLEOTIDE SEQUENCE</scope>
    <source>
        <strain evidence="2">ChiBcec1-1630</strain>
    </source>
</reference>
<dbReference type="InterPro" id="IPR007197">
    <property type="entry name" value="rSAM"/>
</dbReference>
<dbReference type="SFLD" id="SFLDS00029">
    <property type="entry name" value="Radical_SAM"/>
    <property type="match status" value="1"/>
</dbReference>
<comment type="caution">
    <text evidence="2">The sequence shown here is derived from an EMBL/GenBank/DDBJ whole genome shotgun (WGS) entry which is preliminary data.</text>
</comment>
<dbReference type="InterPro" id="IPR045784">
    <property type="entry name" value="Radical_SAM_N2"/>
</dbReference>
<dbReference type="EMBL" id="DWVS01000274">
    <property type="protein sequence ID" value="HJC88464.1"/>
    <property type="molecule type" value="Genomic_DNA"/>
</dbReference>
<organism evidence="2 3">
    <name type="scientific">Candidatus Eisenbergiella intestinigallinarum</name>
    <dbReference type="NCBI Taxonomy" id="2838549"/>
    <lineage>
        <taxon>Bacteria</taxon>
        <taxon>Bacillati</taxon>
        <taxon>Bacillota</taxon>
        <taxon>Clostridia</taxon>
        <taxon>Lachnospirales</taxon>
        <taxon>Lachnospiraceae</taxon>
        <taxon>Eisenbergiella</taxon>
    </lineage>
</organism>
<dbReference type="Pfam" id="PF04055">
    <property type="entry name" value="Radical_SAM"/>
    <property type="match status" value="1"/>
</dbReference>
<dbReference type="Proteomes" id="UP000823922">
    <property type="component" value="Unassembled WGS sequence"/>
</dbReference>
<dbReference type="InterPro" id="IPR023404">
    <property type="entry name" value="rSAM_horseshoe"/>
</dbReference>
<dbReference type="PANTHER" id="PTHR42731">
    <property type="entry name" value="SLL1084 PROTEIN"/>
    <property type="match status" value="1"/>
</dbReference>
<dbReference type="Pfam" id="PF19864">
    <property type="entry name" value="Radical_SAM_N2"/>
    <property type="match status" value="1"/>
</dbReference>
<dbReference type="GO" id="GO:0003824">
    <property type="term" value="F:catalytic activity"/>
    <property type="evidence" value="ECO:0007669"/>
    <property type="project" value="InterPro"/>
</dbReference>
<reference evidence="2" key="2">
    <citation type="submission" date="2021-04" db="EMBL/GenBank/DDBJ databases">
        <authorList>
            <person name="Gilroy R."/>
        </authorList>
    </citation>
    <scope>NUCLEOTIDE SEQUENCE</scope>
    <source>
        <strain evidence="2">ChiBcec1-1630</strain>
    </source>
</reference>
<dbReference type="PROSITE" id="PS51918">
    <property type="entry name" value="RADICAL_SAM"/>
    <property type="match status" value="1"/>
</dbReference>
<dbReference type="NCBIfam" id="TIGR03960">
    <property type="entry name" value="rSAM_fuse_unch"/>
    <property type="match status" value="1"/>
</dbReference>